<evidence type="ECO:0000256" key="4">
    <source>
        <dbReference type="ARBA" id="ARBA00022741"/>
    </source>
</evidence>
<dbReference type="PROSITE" id="PS51194">
    <property type="entry name" value="HELICASE_CTER"/>
    <property type="match status" value="1"/>
</dbReference>
<protein>
    <recommendedName>
        <fullName evidence="12">Pre-mRNA-splicing factor ATP-dependent RNA helicase PRP16</fullName>
        <ecNumber evidence="2">3.6.4.13</ecNumber>
    </recommendedName>
</protein>
<dbReference type="InterPro" id="IPR011545">
    <property type="entry name" value="DEAD/DEAH_box_helicase_dom"/>
</dbReference>
<reference evidence="16 17" key="1">
    <citation type="journal article" date="2012" name="Eukaryot. Cell">
        <title>Draft genome sequence of Wickerhamomyces ciferrii NRRL Y-1031 F-60-10.</title>
        <authorList>
            <person name="Schneider J."/>
            <person name="Andrea H."/>
            <person name="Blom J."/>
            <person name="Jaenicke S."/>
            <person name="Ruckert C."/>
            <person name="Schorsch C."/>
            <person name="Szczepanowski R."/>
            <person name="Farwick M."/>
            <person name="Goesmann A."/>
            <person name="Puhler A."/>
            <person name="Schaffer S."/>
            <person name="Tauch A."/>
            <person name="Kohler T."/>
            <person name="Brinkrolf K."/>
        </authorList>
    </citation>
    <scope>NUCLEOTIDE SEQUENCE [LARGE SCALE GENOMIC DNA]</scope>
    <source>
        <strain evidence="17">ATCC 14091 / BCRC 22168 / CBS 111 / JCM 3599 / NBRC 0793 / NRRL Y-1031 F-60-10</strain>
    </source>
</reference>
<organism evidence="16 17">
    <name type="scientific">Wickerhamomyces ciferrii (strain ATCC 14091 / BCRC 22168 / CBS 111 / JCM 3599 / NBRC 0793 / NRRL Y-1031 F-60-10)</name>
    <name type="common">Yeast</name>
    <name type="synonym">Pichia ciferrii</name>
    <dbReference type="NCBI Taxonomy" id="1206466"/>
    <lineage>
        <taxon>Eukaryota</taxon>
        <taxon>Fungi</taxon>
        <taxon>Dikarya</taxon>
        <taxon>Ascomycota</taxon>
        <taxon>Saccharomycotina</taxon>
        <taxon>Saccharomycetes</taxon>
        <taxon>Phaffomycetales</taxon>
        <taxon>Wickerhamomycetaceae</taxon>
        <taxon>Wickerhamomyces</taxon>
    </lineage>
</organism>
<dbReference type="FunFam" id="3.40.50.300:FF:000007">
    <property type="entry name" value="Pre-mRNA-splicing factor ATP-dependent RNA helicase"/>
    <property type="match status" value="1"/>
</dbReference>
<dbReference type="FunCoup" id="K0KNK3">
    <property type="interactions" value="848"/>
</dbReference>
<evidence type="ECO:0000256" key="11">
    <source>
        <dbReference type="ARBA" id="ARBA00047984"/>
    </source>
</evidence>
<dbReference type="GO" id="GO:0071826">
    <property type="term" value="P:protein-RNA complex organization"/>
    <property type="evidence" value="ECO:0007669"/>
    <property type="project" value="UniProtKB-ARBA"/>
</dbReference>
<feature type="domain" description="Helicase C-terminal" evidence="15">
    <location>
        <begin position="351"/>
        <end position="534"/>
    </location>
</feature>
<dbReference type="GO" id="GO:0000398">
    <property type="term" value="P:mRNA splicing, via spliceosome"/>
    <property type="evidence" value="ECO:0007669"/>
    <property type="project" value="UniProtKB-ARBA"/>
</dbReference>
<sequence>MSLFKKRKDHRQKENDIWENNRLQTAGTIQRGDVDLDFEDTSEPTVQLSTHHLTPPFLNGTNVFTIQKDPISAVRDPQSDLAVAARRGSGLVQQRRQQKERQSKAKDAASLVGSVIGEVLGVENKEDNNDTKNNNKYNTDDKDEDDADSKDEPKLSIQEQRKTLPAYSAREDVLKMIRDNQVVVIIGETGSGKTTQLTQFLNEDGYGRLGMIACTQPRRVAAVSVAQRVAEEMGVKVGDEVGYSIRFEDVTTDKTIIKYMTDGILLRETLVDSDLDKYSCIIMDEAHERTLSTDVLMGLFKNLLERRRNLKLIITSATMNADRFSKFFGNAPQFTIPGRTFPVDVMFSKFTVEDYVESAVKQALTIHLQSGPGDILIFMTGQEDVDVTCEVLADKLKQLDDPPPLEILPMYSSLPAEQQKKIFKKTKPGYRKVVVATNIAETSLTVDGIAFVIDPGYSKLKVYNARIGLESLAITPISLANANQRSGRAGRTGPGSCYRLYTEKAAREDMYPQTIPEIQRTNLSNTILLLKSLKIDDLIKFPFLDPPPKETITASLYELWSIGALDNFGKLTELGHRMSKFPLQPALSKLLLISSENGCSEEMVIIVSMLSVPSVFYRPKERQEESDISRSRFFVPESDHLTLLNVYSQWKANNFSDFWCKKHFLHNKSLKKAKDIKEQIEVIMNSNKIPVVSSGYEWDIVRKCICSGYFYQAAKVHGFGEYVNLRTGMKLQLHPTSALFGMADLPQYVVYHELMLTTKEYISTVTAVDPLWLVEFGAVFFAVRDKNKNKENGLKKRKIEEELEKDAKSYEEQKVKAKNKTTKKAKPVVNIGMNANRRRRGF</sequence>
<comment type="similarity">
    <text evidence="10">Belongs to the DEAD box helicase family. DEAH subfamily. PRP16 sub-subfamily.</text>
</comment>
<dbReference type="Pfam" id="PF00270">
    <property type="entry name" value="DEAD"/>
    <property type="match status" value="1"/>
</dbReference>
<dbReference type="GO" id="GO:0034458">
    <property type="term" value="F:3'-5' RNA helicase activity"/>
    <property type="evidence" value="ECO:0007669"/>
    <property type="project" value="TreeGrafter"/>
</dbReference>
<name>K0KNK3_WICCF</name>
<feature type="region of interest" description="Disordered" evidence="13">
    <location>
        <begin position="810"/>
        <end position="842"/>
    </location>
</feature>
<dbReference type="GO" id="GO:0005524">
    <property type="term" value="F:ATP binding"/>
    <property type="evidence" value="ECO:0007669"/>
    <property type="project" value="UniProtKB-KW"/>
</dbReference>
<dbReference type="GO" id="GO:0022613">
    <property type="term" value="P:ribonucleoprotein complex biogenesis"/>
    <property type="evidence" value="ECO:0007669"/>
    <property type="project" value="UniProtKB-ARBA"/>
</dbReference>
<dbReference type="EMBL" id="CAIF01000088">
    <property type="protein sequence ID" value="CCH43752.1"/>
    <property type="molecule type" value="Genomic_DNA"/>
</dbReference>
<dbReference type="InterPro" id="IPR002464">
    <property type="entry name" value="DNA/RNA_helicase_DEAH_CS"/>
</dbReference>
<dbReference type="Proteomes" id="UP000009328">
    <property type="component" value="Unassembled WGS sequence"/>
</dbReference>
<feature type="region of interest" description="Disordered" evidence="13">
    <location>
        <begin position="79"/>
        <end position="109"/>
    </location>
</feature>
<dbReference type="Pfam" id="PF00271">
    <property type="entry name" value="Helicase_C"/>
    <property type="match status" value="1"/>
</dbReference>
<feature type="region of interest" description="Disordered" evidence="13">
    <location>
        <begin position="122"/>
        <end position="162"/>
    </location>
</feature>
<evidence type="ECO:0000256" key="8">
    <source>
        <dbReference type="ARBA" id="ARBA00023187"/>
    </source>
</evidence>
<evidence type="ECO:0000256" key="10">
    <source>
        <dbReference type="ARBA" id="ARBA00038040"/>
    </source>
</evidence>
<dbReference type="AlphaFoldDB" id="K0KNK3"/>
<accession>K0KNK3</accession>
<dbReference type="eggNOG" id="KOG0924">
    <property type="taxonomic scope" value="Eukaryota"/>
</dbReference>
<evidence type="ECO:0000256" key="12">
    <source>
        <dbReference type="ARBA" id="ARBA00070009"/>
    </source>
</evidence>
<dbReference type="GO" id="GO:0003723">
    <property type="term" value="F:RNA binding"/>
    <property type="evidence" value="ECO:0007669"/>
    <property type="project" value="TreeGrafter"/>
</dbReference>
<keyword evidence="8" id="KW-0508">mRNA splicing</keyword>
<keyword evidence="17" id="KW-1185">Reference proteome</keyword>
<dbReference type="SMART" id="SM00490">
    <property type="entry name" value="HELICc"/>
    <property type="match status" value="1"/>
</dbReference>
<dbReference type="InterPro" id="IPR001650">
    <property type="entry name" value="Helicase_C-like"/>
</dbReference>
<keyword evidence="3" id="KW-0507">mRNA processing</keyword>
<dbReference type="InterPro" id="IPR048333">
    <property type="entry name" value="HA2_WH"/>
</dbReference>
<evidence type="ECO:0000256" key="13">
    <source>
        <dbReference type="SAM" id="MobiDB-lite"/>
    </source>
</evidence>
<dbReference type="Gene3D" id="3.40.50.300">
    <property type="entry name" value="P-loop containing nucleotide triphosphate hydrolases"/>
    <property type="match status" value="2"/>
</dbReference>
<dbReference type="SUPFAM" id="SSF52540">
    <property type="entry name" value="P-loop containing nucleoside triphosphate hydrolases"/>
    <property type="match status" value="1"/>
</dbReference>
<dbReference type="InterPro" id="IPR007502">
    <property type="entry name" value="Helicase-assoc_dom"/>
</dbReference>
<dbReference type="PROSITE" id="PS51192">
    <property type="entry name" value="HELICASE_ATP_BIND_1"/>
    <property type="match status" value="1"/>
</dbReference>
<comment type="subcellular location">
    <subcellularLocation>
        <location evidence="1">Nucleus</location>
    </subcellularLocation>
</comment>
<evidence type="ECO:0000256" key="5">
    <source>
        <dbReference type="ARBA" id="ARBA00022801"/>
    </source>
</evidence>
<dbReference type="Gene3D" id="1.20.120.1080">
    <property type="match status" value="1"/>
</dbReference>
<dbReference type="InParanoid" id="K0KNK3"/>
<dbReference type="EC" id="3.6.4.13" evidence="2"/>
<keyword evidence="5 16" id="KW-0378">Hydrolase</keyword>
<dbReference type="PROSITE" id="PS00690">
    <property type="entry name" value="DEAH_ATP_HELICASE"/>
    <property type="match status" value="1"/>
</dbReference>
<dbReference type="Pfam" id="PF21010">
    <property type="entry name" value="HA2_C"/>
    <property type="match status" value="1"/>
</dbReference>
<dbReference type="InterPro" id="IPR011709">
    <property type="entry name" value="DEAD-box_helicase_OB_fold"/>
</dbReference>
<evidence type="ECO:0000256" key="6">
    <source>
        <dbReference type="ARBA" id="ARBA00022806"/>
    </source>
</evidence>
<dbReference type="FunFam" id="3.40.50.300:FF:000615">
    <property type="entry name" value="pre-mRNA-splicing factor ATP-dependent RNA helicase DEAH7"/>
    <property type="match status" value="1"/>
</dbReference>
<dbReference type="InterPro" id="IPR027417">
    <property type="entry name" value="P-loop_NTPase"/>
</dbReference>
<dbReference type="Pfam" id="PF07717">
    <property type="entry name" value="OB_NTP_bind"/>
    <property type="match status" value="1"/>
</dbReference>
<evidence type="ECO:0000256" key="1">
    <source>
        <dbReference type="ARBA" id="ARBA00004123"/>
    </source>
</evidence>
<evidence type="ECO:0000313" key="17">
    <source>
        <dbReference type="Proteomes" id="UP000009328"/>
    </source>
</evidence>
<dbReference type="PANTHER" id="PTHR18934">
    <property type="entry name" value="ATP-DEPENDENT RNA HELICASE"/>
    <property type="match status" value="1"/>
</dbReference>
<dbReference type="SMART" id="SM00847">
    <property type="entry name" value="HA2"/>
    <property type="match status" value="1"/>
</dbReference>
<dbReference type="FunFam" id="1.20.120.1080:FF:000018">
    <property type="entry name" value="Pre-mRNA-splicing factor ATP-dependent RNA helicase prp16"/>
    <property type="match status" value="1"/>
</dbReference>
<dbReference type="CDD" id="cd18791">
    <property type="entry name" value="SF2_C_RHA"/>
    <property type="match status" value="1"/>
</dbReference>
<keyword evidence="4" id="KW-0547">Nucleotide-binding</keyword>
<feature type="domain" description="Helicase ATP-binding" evidence="14">
    <location>
        <begin position="174"/>
        <end position="337"/>
    </location>
</feature>
<dbReference type="PANTHER" id="PTHR18934:SF91">
    <property type="entry name" value="PRE-MRNA-SPLICING FACTOR ATP-DEPENDENT RNA HELICASE PRP16"/>
    <property type="match status" value="1"/>
</dbReference>
<dbReference type="GO" id="GO:0016887">
    <property type="term" value="F:ATP hydrolysis activity"/>
    <property type="evidence" value="ECO:0007669"/>
    <property type="project" value="RHEA"/>
</dbReference>
<dbReference type="GO" id="GO:0005681">
    <property type="term" value="C:spliceosomal complex"/>
    <property type="evidence" value="ECO:0007669"/>
    <property type="project" value="UniProtKB-ARBA"/>
</dbReference>
<dbReference type="InterPro" id="IPR014001">
    <property type="entry name" value="Helicase_ATP-bd"/>
</dbReference>
<feature type="compositionally biased region" description="Basic residues" evidence="13">
    <location>
        <begin position="816"/>
        <end position="826"/>
    </location>
</feature>
<evidence type="ECO:0000256" key="3">
    <source>
        <dbReference type="ARBA" id="ARBA00022664"/>
    </source>
</evidence>
<evidence type="ECO:0000256" key="2">
    <source>
        <dbReference type="ARBA" id="ARBA00012552"/>
    </source>
</evidence>
<evidence type="ECO:0000313" key="16">
    <source>
        <dbReference type="EMBL" id="CCH43752.1"/>
    </source>
</evidence>
<proteinExistence type="inferred from homology"/>
<keyword evidence="6" id="KW-0347">Helicase</keyword>
<feature type="compositionally biased region" description="Basic and acidic residues" evidence="13">
    <location>
        <begin position="97"/>
        <end position="107"/>
    </location>
</feature>
<evidence type="ECO:0000256" key="9">
    <source>
        <dbReference type="ARBA" id="ARBA00023242"/>
    </source>
</evidence>
<evidence type="ECO:0000259" key="15">
    <source>
        <dbReference type="PROSITE" id="PS51194"/>
    </source>
</evidence>
<evidence type="ECO:0000256" key="7">
    <source>
        <dbReference type="ARBA" id="ARBA00022840"/>
    </source>
</evidence>
<dbReference type="SMART" id="SM00487">
    <property type="entry name" value="DEXDc"/>
    <property type="match status" value="1"/>
</dbReference>
<feature type="compositionally biased region" description="Basic and acidic residues" evidence="13">
    <location>
        <begin position="150"/>
        <end position="162"/>
    </location>
</feature>
<dbReference type="HOGENOM" id="CLU_001832_6_1_1"/>
<keyword evidence="7" id="KW-0067">ATP-binding</keyword>
<gene>
    <name evidence="16" type="ORF">BN7_3306</name>
</gene>
<evidence type="ECO:0000259" key="14">
    <source>
        <dbReference type="PROSITE" id="PS51192"/>
    </source>
</evidence>
<dbReference type="STRING" id="1206466.K0KNK3"/>
<comment type="caution">
    <text evidence="16">The sequence shown here is derived from an EMBL/GenBank/DDBJ whole genome shotgun (WGS) entry which is preliminary data.</text>
</comment>
<dbReference type="Pfam" id="PF04408">
    <property type="entry name" value="WHD_HA2"/>
    <property type="match status" value="1"/>
</dbReference>
<comment type="catalytic activity">
    <reaction evidence="11">
        <text>ATP + H2O = ADP + phosphate + H(+)</text>
        <dbReference type="Rhea" id="RHEA:13065"/>
        <dbReference type="ChEBI" id="CHEBI:15377"/>
        <dbReference type="ChEBI" id="CHEBI:15378"/>
        <dbReference type="ChEBI" id="CHEBI:30616"/>
        <dbReference type="ChEBI" id="CHEBI:43474"/>
        <dbReference type="ChEBI" id="CHEBI:456216"/>
        <dbReference type="EC" id="3.6.4.13"/>
    </reaction>
</comment>
<keyword evidence="9" id="KW-0539">Nucleus</keyword>